<protein>
    <submittedName>
        <fullName evidence="3">HET-domain-containing protein</fullName>
    </submittedName>
</protein>
<evidence type="ECO:0000256" key="1">
    <source>
        <dbReference type="SAM" id="MobiDB-lite"/>
    </source>
</evidence>
<evidence type="ECO:0000259" key="2">
    <source>
        <dbReference type="Pfam" id="PF06985"/>
    </source>
</evidence>
<organism evidence="3 4">
    <name type="scientific">Karstenula rhodostoma CBS 690.94</name>
    <dbReference type="NCBI Taxonomy" id="1392251"/>
    <lineage>
        <taxon>Eukaryota</taxon>
        <taxon>Fungi</taxon>
        <taxon>Dikarya</taxon>
        <taxon>Ascomycota</taxon>
        <taxon>Pezizomycotina</taxon>
        <taxon>Dothideomycetes</taxon>
        <taxon>Pleosporomycetidae</taxon>
        <taxon>Pleosporales</taxon>
        <taxon>Massarineae</taxon>
        <taxon>Didymosphaeriaceae</taxon>
        <taxon>Karstenula</taxon>
    </lineage>
</organism>
<name>A0A9P4UBS7_9PLEO</name>
<dbReference type="AlphaFoldDB" id="A0A9P4UBS7"/>
<comment type="caution">
    <text evidence="3">The sequence shown here is derived from an EMBL/GenBank/DDBJ whole genome shotgun (WGS) entry which is preliminary data.</text>
</comment>
<dbReference type="PANTHER" id="PTHR24148:SF64">
    <property type="entry name" value="HETEROKARYON INCOMPATIBILITY DOMAIN-CONTAINING PROTEIN"/>
    <property type="match status" value="1"/>
</dbReference>
<dbReference type="InterPro" id="IPR052895">
    <property type="entry name" value="HetReg/Transcr_Mod"/>
</dbReference>
<evidence type="ECO:0000313" key="3">
    <source>
        <dbReference type="EMBL" id="KAF2443422.1"/>
    </source>
</evidence>
<accession>A0A9P4UBS7</accession>
<evidence type="ECO:0000313" key="4">
    <source>
        <dbReference type="Proteomes" id="UP000799764"/>
    </source>
</evidence>
<gene>
    <name evidence="3" type="ORF">P171DRAFT_473706</name>
</gene>
<sequence length="676" mass="77672">MAAIVDRSVELKPYEYEPLSTPNTIRIFCLEPSDAESDPLNGYLLHFDRYEELAKAYHWQKYTAVSYTWGVPNFSERLKMNKPGIEHESYLTITASVRVMLEHFRKRHKRLYLWIDAICLNQNDGAEKAQQIPLMGEIYHQAHKSYFWLGLEEGFQAAKVFTYFHLLAITESRPNTTSSSGNDHPETNATNQVQEFLKRGWFFRRWILQEAGLSRHGIMWCGRHTIQYDLFVFACRKLSRNDFDISNNEKRLCDTFAIKITVEIHDLVHGSHKPQDVLDLIWKFHQSQCSDEKDRVGALYGLLPSSMRPMVSLETPYLRIYETCAVELARRSSDRLIMHLAHFQPVYLTKSVRAPSWIPDWSRERRKPPLPFVEDKQVALSAYLRKGFREQLHHQQSVDYCKDQASWRDFLGRQCQIIHQCTRISSYYDNNSTEVEAESSNYTKSAVLRIQWFHPITHRYGIPICNVMTVPTKPEETWVPVAFARDLQAIAKRVLEQHRLEPFCALIARLTLDPGDKSKVSDILACFTDMTSRTPELESLTGQFDTQHLSSGHVVQALATFLFKHSLALLEWDCGKHNHMYAVGPSTLEVGDRLIPLDNLPSVSAQKNIAFMVKIDDSLPENFMGVKLHHHESSPITRAAQPDTTAAPMEAATRQPACQPAPVISRRVTGPLSPTS</sequence>
<feature type="region of interest" description="Disordered" evidence="1">
    <location>
        <begin position="631"/>
        <end position="676"/>
    </location>
</feature>
<reference evidence="3" key="1">
    <citation type="journal article" date="2020" name="Stud. Mycol.">
        <title>101 Dothideomycetes genomes: a test case for predicting lifestyles and emergence of pathogens.</title>
        <authorList>
            <person name="Haridas S."/>
            <person name="Albert R."/>
            <person name="Binder M."/>
            <person name="Bloem J."/>
            <person name="Labutti K."/>
            <person name="Salamov A."/>
            <person name="Andreopoulos B."/>
            <person name="Baker S."/>
            <person name="Barry K."/>
            <person name="Bills G."/>
            <person name="Bluhm B."/>
            <person name="Cannon C."/>
            <person name="Castanera R."/>
            <person name="Culley D."/>
            <person name="Daum C."/>
            <person name="Ezra D."/>
            <person name="Gonzalez J."/>
            <person name="Henrissat B."/>
            <person name="Kuo A."/>
            <person name="Liang C."/>
            <person name="Lipzen A."/>
            <person name="Lutzoni F."/>
            <person name="Magnuson J."/>
            <person name="Mondo S."/>
            <person name="Nolan M."/>
            <person name="Ohm R."/>
            <person name="Pangilinan J."/>
            <person name="Park H.-J."/>
            <person name="Ramirez L."/>
            <person name="Alfaro M."/>
            <person name="Sun H."/>
            <person name="Tritt A."/>
            <person name="Yoshinaga Y."/>
            <person name="Zwiers L.-H."/>
            <person name="Turgeon B."/>
            <person name="Goodwin S."/>
            <person name="Spatafora J."/>
            <person name="Crous P."/>
            <person name="Grigoriev I."/>
        </authorList>
    </citation>
    <scope>NUCLEOTIDE SEQUENCE</scope>
    <source>
        <strain evidence="3">CBS 690.94</strain>
    </source>
</reference>
<dbReference type="Proteomes" id="UP000799764">
    <property type="component" value="Unassembled WGS sequence"/>
</dbReference>
<proteinExistence type="predicted"/>
<dbReference type="Pfam" id="PF06985">
    <property type="entry name" value="HET"/>
    <property type="match status" value="1"/>
</dbReference>
<feature type="domain" description="Heterokaryon incompatibility" evidence="2">
    <location>
        <begin position="62"/>
        <end position="210"/>
    </location>
</feature>
<dbReference type="EMBL" id="MU001502">
    <property type="protein sequence ID" value="KAF2443422.1"/>
    <property type="molecule type" value="Genomic_DNA"/>
</dbReference>
<dbReference type="PANTHER" id="PTHR24148">
    <property type="entry name" value="ANKYRIN REPEAT DOMAIN-CONTAINING PROTEIN 39 HOMOLOG-RELATED"/>
    <property type="match status" value="1"/>
</dbReference>
<keyword evidence="4" id="KW-1185">Reference proteome</keyword>
<dbReference type="OrthoDB" id="2157530at2759"/>
<dbReference type="InterPro" id="IPR010730">
    <property type="entry name" value="HET"/>
</dbReference>